<dbReference type="PANTHER" id="PTHR22956:SF18">
    <property type="entry name" value="ANK_REP_REGION DOMAIN-CONTAINING PROTEIN-RELATED"/>
    <property type="match status" value="1"/>
</dbReference>
<dbReference type="EMBL" id="PDUG01000005">
    <property type="protein sequence ID" value="PIC28796.1"/>
    <property type="molecule type" value="Genomic_DNA"/>
</dbReference>
<dbReference type="Proteomes" id="UP000230233">
    <property type="component" value="Chromosome V"/>
</dbReference>
<sequence length="576" mass="64489">MNDFKICMRILQTAIFFSIFLVIVGQKTSGKTIKPPSSAIHDVTDQLSILSRLVNGIAIQNGFDSNSITPDALLSELLHVGPGNVTLSEIQNLKTEGMAKDYEEIVKSASTMTKGSFGMEEVGSGFEILGKMAENLDMLKEAEALNLTDILEKATSAHKVNKRVFSSSIHEFAENIDKIFDDKTLIASATTPMIEMFKKMVKKFDDFENKCEDLASYKSYLKELWPMIGLTEELNKLEAVASTAKTFNESFILISSSIKKMDELNKELASIDLVVGNLPKMKLVAKNLKSMKLFFESVLSAKLQKRLLTVGFPNGVPDALQLFNDLKSEWVLEKVASKNGKELENMKTDLNGLKKFNKFASLSDSFWKILKTSNVRETLKKSEAIWSTIELTNLSSHIAKNLRTSSSDLSKCFKELNVSSVTLDFHIFEKRIEKLRELDRVAVEAGRLLSPLDKFPVLSNKAVILSLKTELQKIDENSTVIDLEKSMKNIRLNPDLKNLRDAISNASSIITEVENAEIRKPLETLESWDDVSIMQEALENTNLVNNLECLRNHSFNDKGLSQAVNFGSQFVQLDLT</sequence>
<evidence type="ECO:0000259" key="1">
    <source>
        <dbReference type="SMART" id="SM00453"/>
    </source>
</evidence>
<gene>
    <name evidence="2" type="primary">Cnig_chr_V.g20600</name>
    <name evidence="2" type="ORF">B9Z55_020600</name>
</gene>
<comment type="caution">
    <text evidence="2">The sequence shown here is derived from an EMBL/GenBank/DDBJ whole genome shotgun (WGS) entry which is preliminary data.</text>
</comment>
<reference evidence="3" key="1">
    <citation type="submission" date="2017-10" db="EMBL/GenBank/DDBJ databases">
        <title>Rapid genome shrinkage in a self-fertile nematode reveals novel sperm competition proteins.</title>
        <authorList>
            <person name="Yin D."/>
            <person name="Schwarz E.M."/>
            <person name="Thomas C.G."/>
            <person name="Felde R.L."/>
            <person name="Korf I.F."/>
            <person name="Cutter A.D."/>
            <person name="Schartner C.M."/>
            <person name="Ralston E.J."/>
            <person name="Meyer B.J."/>
            <person name="Haag E.S."/>
        </authorList>
    </citation>
    <scope>NUCLEOTIDE SEQUENCE [LARGE SCALE GENOMIC DNA]</scope>
    <source>
        <strain evidence="3">JU1422</strain>
    </source>
</reference>
<protein>
    <recommendedName>
        <fullName evidence="1">Domain of unknown function WSN domain-containing protein</fullName>
    </recommendedName>
</protein>
<dbReference type="InterPro" id="IPR053345">
    <property type="entry name" value="Ankyrin_repeat-containing"/>
</dbReference>
<dbReference type="Pfam" id="PF02206">
    <property type="entry name" value="WSN"/>
    <property type="match status" value="1"/>
</dbReference>
<evidence type="ECO:0000313" key="3">
    <source>
        <dbReference type="Proteomes" id="UP000230233"/>
    </source>
</evidence>
<organism evidence="2 3">
    <name type="scientific">Caenorhabditis nigoni</name>
    <dbReference type="NCBI Taxonomy" id="1611254"/>
    <lineage>
        <taxon>Eukaryota</taxon>
        <taxon>Metazoa</taxon>
        <taxon>Ecdysozoa</taxon>
        <taxon>Nematoda</taxon>
        <taxon>Chromadorea</taxon>
        <taxon>Rhabditida</taxon>
        <taxon>Rhabditina</taxon>
        <taxon>Rhabditomorpha</taxon>
        <taxon>Rhabditoidea</taxon>
        <taxon>Rhabditidae</taxon>
        <taxon>Peloderinae</taxon>
        <taxon>Caenorhabditis</taxon>
    </lineage>
</organism>
<dbReference type="PANTHER" id="PTHR22956">
    <property type="entry name" value="ANKYRIN REPEAT-CONTAINING PROTEIN F37A4.4-RELATED-RELATED"/>
    <property type="match status" value="1"/>
</dbReference>
<evidence type="ECO:0000313" key="2">
    <source>
        <dbReference type="EMBL" id="PIC28796.1"/>
    </source>
</evidence>
<accession>A0A2G5TP85</accession>
<feature type="domain" description="Domain of unknown function WSN" evidence="1">
    <location>
        <begin position="38"/>
        <end position="108"/>
    </location>
</feature>
<proteinExistence type="predicted"/>
<dbReference type="AlphaFoldDB" id="A0A2G5TP85"/>
<dbReference type="InterPro" id="IPR003125">
    <property type="entry name" value="WSN"/>
</dbReference>
<name>A0A2G5TP85_9PELO</name>
<dbReference type="SMART" id="SM00453">
    <property type="entry name" value="WSN"/>
    <property type="match status" value="1"/>
</dbReference>
<keyword evidence="3" id="KW-1185">Reference proteome</keyword>